<name>A0A428S5T5_9HYPO</name>
<evidence type="ECO:0000313" key="4">
    <source>
        <dbReference type="Proteomes" id="UP000287972"/>
    </source>
</evidence>
<dbReference type="EMBL" id="NKCL01000057">
    <property type="protein sequence ID" value="RSL85188.1"/>
    <property type="molecule type" value="Genomic_DNA"/>
</dbReference>
<dbReference type="Gene3D" id="1.10.510.10">
    <property type="entry name" value="Transferase(Phosphotransferase) domain 1"/>
    <property type="match status" value="1"/>
</dbReference>
<reference evidence="3 4" key="1">
    <citation type="submission" date="2017-06" db="EMBL/GenBank/DDBJ databases">
        <title>Comparative genomic analysis of Ambrosia Fusariam Clade fungi.</title>
        <authorList>
            <person name="Stajich J.E."/>
            <person name="Carrillo J."/>
            <person name="Kijimoto T."/>
            <person name="Eskalen A."/>
            <person name="O'Donnell K."/>
            <person name="Kasson M."/>
        </authorList>
    </citation>
    <scope>NUCLEOTIDE SEQUENCE [LARGE SCALE GENOMIC DNA]</scope>
    <source>
        <strain evidence="3 4">NRRL62606</strain>
    </source>
</reference>
<organism evidence="3 4">
    <name type="scientific">Fusarium floridanum</name>
    <dbReference type="NCBI Taxonomy" id="1325733"/>
    <lineage>
        <taxon>Eukaryota</taxon>
        <taxon>Fungi</taxon>
        <taxon>Dikarya</taxon>
        <taxon>Ascomycota</taxon>
        <taxon>Pezizomycotina</taxon>
        <taxon>Sordariomycetes</taxon>
        <taxon>Hypocreomycetidae</taxon>
        <taxon>Hypocreales</taxon>
        <taxon>Nectriaceae</taxon>
        <taxon>Fusarium</taxon>
        <taxon>Fusarium solani species complex</taxon>
    </lineage>
</organism>
<evidence type="ECO:0000259" key="2">
    <source>
        <dbReference type="PROSITE" id="PS50011"/>
    </source>
</evidence>
<dbReference type="GO" id="GO:0004674">
    <property type="term" value="F:protein serine/threonine kinase activity"/>
    <property type="evidence" value="ECO:0007669"/>
    <property type="project" value="TreeGrafter"/>
</dbReference>
<dbReference type="InterPro" id="IPR000719">
    <property type="entry name" value="Prot_kinase_dom"/>
</dbReference>
<dbReference type="PROSITE" id="PS50011">
    <property type="entry name" value="PROTEIN_KINASE_DOM"/>
    <property type="match status" value="1"/>
</dbReference>
<protein>
    <recommendedName>
        <fullName evidence="2">Protein kinase domain-containing protein</fullName>
    </recommendedName>
</protein>
<dbReference type="Proteomes" id="UP000287972">
    <property type="component" value="Unassembled WGS sequence"/>
</dbReference>
<evidence type="ECO:0000256" key="1">
    <source>
        <dbReference type="SAM" id="MobiDB-lite"/>
    </source>
</evidence>
<comment type="caution">
    <text evidence="3">The sequence shown here is derived from an EMBL/GenBank/DDBJ whole genome shotgun (WGS) entry which is preliminary data.</text>
</comment>
<accession>A0A428S5T5</accession>
<feature type="compositionally biased region" description="Basic and acidic residues" evidence="1">
    <location>
        <begin position="405"/>
        <end position="415"/>
    </location>
</feature>
<proteinExistence type="predicted"/>
<feature type="compositionally biased region" description="Polar residues" evidence="1">
    <location>
        <begin position="460"/>
        <end position="476"/>
    </location>
</feature>
<feature type="domain" description="Protein kinase" evidence="2">
    <location>
        <begin position="1"/>
        <end position="505"/>
    </location>
</feature>
<dbReference type="GO" id="GO:0005524">
    <property type="term" value="F:ATP binding"/>
    <property type="evidence" value="ECO:0007669"/>
    <property type="project" value="InterPro"/>
</dbReference>
<dbReference type="AlphaFoldDB" id="A0A428S5T5"/>
<sequence length="560" mass="63641">MAKQVNRLAKFIEDNVDDTALPLHFDQVEKPKRESQVSYTLHRQDEDEQSDCFAIKKPHIPCLNDYLQEIEPFDKLGIDDNGPDLNHLIPLQLTFKHGRDYYLVFPWADGNLKKFWRQRSANPKDPDEVRWFMAQCSGIARGLRKLHHLSTQLSSQKAANANSVNAINGTEMILGGKEWGRHGDIKPENILWFENYKGERDFLVISDFGLTQFNSAHSRSKVQQDQILGYSGTYRPPDLHLENQPISQNYDVWSLGCVFLEFLSWFLLGYREAVDVFAQERLKDGPKGEVREDTFFTFEKGDKEPHDMSKRAMLKKSVVQWIEKLHKIPECTEPFHSLLDLIQFTMLVPNSDDRSKCRPVDTRLRRLASRCMDPCQEDAEKAVPQSPGSSSTRRKLTAQKLASEGSREPTQREFDNETQVSDPFCGPDEAFEPQASRISPSASTRTVRKSQRADIALSNPGPTQESTEPQVTSSGAQFDDIPRILDHDDAARDSSDDLTSGHASIEEIAGNAETSSRNVIGRKSWRNPVSPISQQTPIRLQGSFDFQGVRVHAALTRDKR</sequence>
<dbReference type="SMART" id="SM00220">
    <property type="entry name" value="S_TKc"/>
    <property type="match status" value="1"/>
</dbReference>
<feature type="region of interest" description="Disordered" evidence="1">
    <location>
        <begin position="376"/>
        <end position="479"/>
    </location>
</feature>
<feature type="region of interest" description="Disordered" evidence="1">
    <location>
        <begin position="506"/>
        <end position="532"/>
    </location>
</feature>
<keyword evidence="4" id="KW-1185">Reference proteome</keyword>
<dbReference type="PANTHER" id="PTHR24359">
    <property type="entry name" value="SERINE/THREONINE-PROTEIN KINASE SBK1"/>
    <property type="match status" value="1"/>
</dbReference>
<dbReference type="SUPFAM" id="SSF56112">
    <property type="entry name" value="Protein kinase-like (PK-like)"/>
    <property type="match status" value="1"/>
</dbReference>
<dbReference type="InterPro" id="IPR011009">
    <property type="entry name" value="Kinase-like_dom_sf"/>
</dbReference>
<evidence type="ECO:0000313" key="3">
    <source>
        <dbReference type="EMBL" id="RSL85188.1"/>
    </source>
</evidence>
<dbReference type="Pfam" id="PF00069">
    <property type="entry name" value="Pkinase"/>
    <property type="match status" value="1"/>
</dbReference>
<feature type="compositionally biased region" description="Polar residues" evidence="1">
    <location>
        <begin position="436"/>
        <end position="445"/>
    </location>
</feature>
<gene>
    <name evidence="3" type="ORF">CEP51_003470</name>
</gene>
<dbReference type="PANTHER" id="PTHR24359:SF1">
    <property type="entry name" value="INHIBITOR OF NUCLEAR FACTOR KAPPA-B KINASE EPSILON SUBUNIT HOMOLOG 1-RELATED"/>
    <property type="match status" value="1"/>
</dbReference>